<evidence type="ECO:0000313" key="4">
    <source>
        <dbReference type="Proteomes" id="UP000785613"/>
    </source>
</evidence>
<keyword evidence="2" id="KW-0732">Signal</keyword>
<protein>
    <recommendedName>
        <fullName evidence="5">Lipoprotein</fullName>
    </recommendedName>
</protein>
<evidence type="ECO:0000313" key="3">
    <source>
        <dbReference type="EMBL" id="NHZ34323.1"/>
    </source>
</evidence>
<sequence>MNVFTKISLLTAIVTLACGCQSMTQPQTCPPGSSALNGIGEDKSDGNASAKIETPDGGFKLDVVDEKVIPIKATAEVKASISRSMKTACLNEAIVKSIAASPERWVFKLKSDGSYELSAK</sequence>
<accession>A0ABX0LNQ9</accession>
<feature type="region of interest" description="Disordered" evidence="1">
    <location>
        <begin position="31"/>
        <end position="53"/>
    </location>
</feature>
<dbReference type="RefSeq" id="WP_167224690.1">
    <property type="nucleotide sequence ID" value="NZ_VUYU01000006.1"/>
</dbReference>
<proteinExistence type="predicted"/>
<organism evidence="3 4">
    <name type="scientific">Massilia rubra</name>
    <dbReference type="NCBI Taxonomy" id="2607910"/>
    <lineage>
        <taxon>Bacteria</taxon>
        <taxon>Pseudomonadati</taxon>
        <taxon>Pseudomonadota</taxon>
        <taxon>Betaproteobacteria</taxon>
        <taxon>Burkholderiales</taxon>
        <taxon>Oxalobacteraceae</taxon>
        <taxon>Telluria group</taxon>
        <taxon>Massilia</taxon>
    </lineage>
</organism>
<evidence type="ECO:0000256" key="2">
    <source>
        <dbReference type="SAM" id="SignalP"/>
    </source>
</evidence>
<keyword evidence="4" id="KW-1185">Reference proteome</keyword>
<dbReference type="EMBL" id="VUYU01000006">
    <property type="protein sequence ID" value="NHZ34323.1"/>
    <property type="molecule type" value="Genomic_DNA"/>
</dbReference>
<feature type="signal peptide" evidence="2">
    <location>
        <begin position="1"/>
        <end position="17"/>
    </location>
</feature>
<reference evidence="3 4" key="1">
    <citation type="submission" date="2019-09" db="EMBL/GenBank/DDBJ databases">
        <title>Taxonomy of Antarctic Massilia spp.: description of Massilia rubra sp. nov., Massilia aquatica sp. nov., Massilia mucilaginosa sp. nov., Massilia frigida sp. nov. isolated from streams, lakes and regoliths.</title>
        <authorList>
            <person name="Holochova P."/>
            <person name="Sedlacek I."/>
            <person name="Kralova S."/>
            <person name="Maslanova I."/>
            <person name="Busse H.-J."/>
            <person name="Stankova E."/>
            <person name="Vrbovska V."/>
            <person name="Kovarovic V."/>
            <person name="Bartak M."/>
            <person name="Svec P."/>
            <person name="Pantucek R."/>
        </authorList>
    </citation>
    <scope>NUCLEOTIDE SEQUENCE [LARGE SCALE GENOMIC DNA]</scope>
    <source>
        <strain evidence="3 4">CCM 8692</strain>
    </source>
</reference>
<dbReference type="PROSITE" id="PS51257">
    <property type="entry name" value="PROKAR_LIPOPROTEIN"/>
    <property type="match status" value="1"/>
</dbReference>
<evidence type="ECO:0008006" key="5">
    <source>
        <dbReference type="Google" id="ProtNLM"/>
    </source>
</evidence>
<name>A0ABX0LNQ9_9BURK</name>
<evidence type="ECO:0000256" key="1">
    <source>
        <dbReference type="SAM" id="MobiDB-lite"/>
    </source>
</evidence>
<feature type="chain" id="PRO_5045774831" description="Lipoprotein" evidence="2">
    <location>
        <begin position="18"/>
        <end position="120"/>
    </location>
</feature>
<gene>
    <name evidence="3" type="ORF">F0185_12095</name>
</gene>
<comment type="caution">
    <text evidence="3">The sequence shown here is derived from an EMBL/GenBank/DDBJ whole genome shotgun (WGS) entry which is preliminary data.</text>
</comment>
<dbReference type="Proteomes" id="UP000785613">
    <property type="component" value="Unassembled WGS sequence"/>
</dbReference>